<accession>A0A9D4MC34</accession>
<dbReference type="EMBL" id="JAIWYP010000002">
    <property type="protein sequence ID" value="KAH3874610.1"/>
    <property type="molecule type" value="Genomic_DNA"/>
</dbReference>
<reference evidence="1" key="1">
    <citation type="journal article" date="2019" name="bioRxiv">
        <title>The Genome of the Zebra Mussel, Dreissena polymorpha: A Resource for Invasive Species Research.</title>
        <authorList>
            <person name="McCartney M.A."/>
            <person name="Auch B."/>
            <person name="Kono T."/>
            <person name="Mallez S."/>
            <person name="Zhang Y."/>
            <person name="Obille A."/>
            <person name="Becker A."/>
            <person name="Abrahante J.E."/>
            <person name="Garbe J."/>
            <person name="Badalamenti J.P."/>
            <person name="Herman A."/>
            <person name="Mangelson H."/>
            <person name="Liachko I."/>
            <person name="Sullivan S."/>
            <person name="Sone E.D."/>
            <person name="Koren S."/>
            <person name="Silverstein K.A.T."/>
            <person name="Beckman K.B."/>
            <person name="Gohl D.M."/>
        </authorList>
    </citation>
    <scope>NUCLEOTIDE SEQUENCE</scope>
    <source>
        <strain evidence="1">Duluth1</strain>
        <tissue evidence="1">Whole animal</tissue>
    </source>
</reference>
<evidence type="ECO:0000313" key="2">
    <source>
        <dbReference type="Proteomes" id="UP000828390"/>
    </source>
</evidence>
<protein>
    <submittedName>
        <fullName evidence="1">Uncharacterized protein</fullName>
    </submittedName>
</protein>
<organism evidence="1 2">
    <name type="scientific">Dreissena polymorpha</name>
    <name type="common">Zebra mussel</name>
    <name type="synonym">Mytilus polymorpha</name>
    <dbReference type="NCBI Taxonomy" id="45954"/>
    <lineage>
        <taxon>Eukaryota</taxon>
        <taxon>Metazoa</taxon>
        <taxon>Spiralia</taxon>
        <taxon>Lophotrochozoa</taxon>
        <taxon>Mollusca</taxon>
        <taxon>Bivalvia</taxon>
        <taxon>Autobranchia</taxon>
        <taxon>Heteroconchia</taxon>
        <taxon>Euheterodonta</taxon>
        <taxon>Imparidentia</taxon>
        <taxon>Neoheterodontei</taxon>
        <taxon>Myida</taxon>
        <taxon>Dreissenoidea</taxon>
        <taxon>Dreissenidae</taxon>
        <taxon>Dreissena</taxon>
    </lineage>
</organism>
<dbReference type="AlphaFoldDB" id="A0A9D4MC34"/>
<dbReference type="Proteomes" id="UP000828390">
    <property type="component" value="Unassembled WGS sequence"/>
</dbReference>
<sequence>MRNGNKIVTEGSKEVRNYKLATICSPKYFGEHKNFSKYDCIWKEDRKLTLKYKQTKIKVGPIKKNNVFTPES</sequence>
<keyword evidence="2" id="KW-1185">Reference proteome</keyword>
<name>A0A9D4MC34_DREPO</name>
<evidence type="ECO:0000313" key="1">
    <source>
        <dbReference type="EMBL" id="KAH3874610.1"/>
    </source>
</evidence>
<comment type="caution">
    <text evidence="1">The sequence shown here is derived from an EMBL/GenBank/DDBJ whole genome shotgun (WGS) entry which is preliminary data.</text>
</comment>
<proteinExistence type="predicted"/>
<reference evidence="1" key="2">
    <citation type="submission" date="2020-11" db="EMBL/GenBank/DDBJ databases">
        <authorList>
            <person name="McCartney M.A."/>
            <person name="Auch B."/>
            <person name="Kono T."/>
            <person name="Mallez S."/>
            <person name="Becker A."/>
            <person name="Gohl D.M."/>
            <person name="Silverstein K.A.T."/>
            <person name="Koren S."/>
            <person name="Bechman K.B."/>
            <person name="Herman A."/>
            <person name="Abrahante J.E."/>
            <person name="Garbe J."/>
        </authorList>
    </citation>
    <scope>NUCLEOTIDE SEQUENCE</scope>
    <source>
        <strain evidence="1">Duluth1</strain>
        <tissue evidence="1">Whole animal</tissue>
    </source>
</reference>
<gene>
    <name evidence="1" type="ORF">DPMN_037860</name>
</gene>